<dbReference type="EnsemblPlants" id="AVESA.00010b.r2.6DG1168340.1">
    <property type="protein sequence ID" value="AVESA.00010b.r2.6DG1168340.1.CDS.1"/>
    <property type="gene ID" value="AVESA.00010b.r2.6DG1168340"/>
</dbReference>
<keyword evidence="2" id="KW-1185">Reference proteome</keyword>
<protein>
    <submittedName>
        <fullName evidence="1">Uncharacterized protein</fullName>
    </submittedName>
</protein>
<reference evidence="1" key="1">
    <citation type="submission" date="2021-05" db="EMBL/GenBank/DDBJ databases">
        <authorList>
            <person name="Scholz U."/>
            <person name="Mascher M."/>
            <person name="Fiebig A."/>
        </authorList>
    </citation>
    <scope>NUCLEOTIDE SEQUENCE [LARGE SCALE GENOMIC DNA]</scope>
</reference>
<reference evidence="1" key="2">
    <citation type="submission" date="2025-09" db="UniProtKB">
        <authorList>
            <consortium name="EnsemblPlants"/>
        </authorList>
    </citation>
    <scope>IDENTIFICATION</scope>
</reference>
<sequence>MEANGGGGGLEDEGDQALANGGGQAPAMEAGAAVGIGGLQVMVAPDGVVPAQVVLGALYRVFLCLPAQEISRCRRVCRLWRDITATEAFRHEHHHHHYRTPMPLFFFQGPGPFDLRAVDIRDRVSRPVIRYPSHHEVLRIHGSCAGILLLSSGDRLYACNPCTRRWVHLPPLHVNHRIIGFYADHFFGNFGCQVLYHDCQEPDCKYWIYELGPAAAVRSIGRPGPGDDILLDLVLANGIAPSYMIPPVYVLGRLHWPPRVSRDNINCDILRFDAGEESFAFIPPPGNQVDGIVVGDQLFEIDQHLAMAVLGSPARVDVWVRSNITELWIFRYSIHLPMHEININGGYNFSFRLTAGVLAVAHNQNAVVQCPGILLQCNALGDVLRRYQLPNHRTFLYRHAIQESLLLHPAILPMRDTDAVDGDPPFFRNQ</sequence>
<organism evidence="1 2">
    <name type="scientific">Avena sativa</name>
    <name type="common">Oat</name>
    <dbReference type="NCBI Taxonomy" id="4498"/>
    <lineage>
        <taxon>Eukaryota</taxon>
        <taxon>Viridiplantae</taxon>
        <taxon>Streptophyta</taxon>
        <taxon>Embryophyta</taxon>
        <taxon>Tracheophyta</taxon>
        <taxon>Spermatophyta</taxon>
        <taxon>Magnoliopsida</taxon>
        <taxon>Liliopsida</taxon>
        <taxon>Poales</taxon>
        <taxon>Poaceae</taxon>
        <taxon>BOP clade</taxon>
        <taxon>Pooideae</taxon>
        <taxon>Poodae</taxon>
        <taxon>Poeae</taxon>
        <taxon>Poeae Chloroplast Group 1 (Aveneae type)</taxon>
        <taxon>Aveninae</taxon>
        <taxon>Avena</taxon>
    </lineage>
</organism>
<evidence type="ECO:0000313" key="2">
    <source>
        <dbReference type="Proteomes" id="UP001732700"/>
    </source>
</evidence>
<proteinExistence type="predicted"/>
<dbReference type="Proteomes" id="UP001732700">
    <property type="component" value="Chromosome 6D"/>
</dbReference>
<accession>A0ACD5ZD53</accession>
<name>A0ACD5ZD53_AVESA</name>
<evidence type="ECO:0000313" key="1">
    <source>
        <dbReference type="EnsemblPlants" id="AVESA.00010b.r2.6DG1168340.1.CDS.1"/>
    </source>
</evidence>